<reference evidence="2" key="1">
    <citation type="submission" date="2020-10" db="EMBL/GenBank/DDBJ databases">
        <authorList>
            <person name="Gilroy R."/>
        </authorList>
    </citation>
    <scope>NUCLEOTIDE SEQUENCE</scope>
    <source>
        <strain evidence="2">11167</strain>
    </source>
</reference>
<reference evidence="2" key="2">
    <citation type="journal article" date="2021" name="PeerJ">
        <title>Extensive microbial diversity within the chicken gut microbiome revealed by metagenomics and culture.</title>
        <authorList>
            <person name="Gilroy R."/>
            <person name="Ravi A."/>
            <person name="Getino M."/>
            <person name="Pursley I."/>
            <person name="Horton D.L."/>
            <person name="Alikhan N.F."/>
            <person name="Baker D."/>
            <person name="Gharbi K."/>
            <person name="Hall N."/>
            <person name="Watson M."/>
            <person name="Adriaenssens E.M."/>
            <person name="Foster-Nyarko E."/>
            <person name="Jarju S."/>
            <person name="Secka A."/>
            <person name="Antonio M."/>
            <person name="Oren A."/>
            <person name="Chaudhuri R.R."/>
            <person name="La Ragione R."/>
            <person name="Hildebrand F."/>
            <person name="Pallen M.J."/>
        </authorList>
    </citation>
    <scope>NUCLEOTIDE SEQUENCE</scope>
    <source>
        <strain evidence="2">11167</strain>
    </source>
</reference>
<accession>A0A9D9EAG5</accession>
<dbReference type="EMBL" id="JADIMU010000026">
    <property type="protein sequence ID" value="MBO8442946.1"/>
    <property type="molecule type" value="Genomic_DNA"/>
</dbReference>
<gene>
    <name evidence="2" type="ORF">IAC42_04225</name>
</gene>
<dbReference type="GO" id="GO:0030246">
    <property type="term" value="F:carbohydrate binding"/>
    <property type="evidence" value="ECO:0007669"/>
    <property type="project" value="InterPro"/>
</dbReference>
<dbReference type="GO" id="GO:0016052">
    <property type="term" value="P:carbohydrate catabolic process"/>
    <property type="evidence" value="ECO:0007669"/>
    <property type="project" value="InterPro"/>
</dbReference>
<evidence type="ECO:0000259" key="1">
    <source>
        <dbReference type="Pfam" id="PF16011"/>
    </source>
</evidence>
<organism evidence="2 3">
    <name type="scientific">Candidatus Aphodenecus pullistercoris</name>
    <dbReference type="NCBI Taxonomy" id="2840669"/>
    <lineage>
        <taxon>Bacteria</taxon>
        <taxon>Pseudomonadati</taxon>
        <taxon>Spirochaetota</taxon>
        <taxon>Spirochaetia</taxon>
        <taxon>Spirochaetales</taxon>
        <taxon>Candidatus Aphodenecus</taxon>
    </lineage>
</organism>
<dbReference type="Pfam" id="PF16011">
    <property type="entry name" value="CBM9_2"/>
    <property type="match status" value="1"/>
</dbReference>
<protein>
    <recommendedName>
        <fullName evidence="1">Carbohydrate-binding domain-containing protein</fullName>
    </recommendedName>
</protein>
<dbReference type="InterPro" id="IPR010502">
    <property type="entry name" value="Carb-bd_dom_fam9"/>
</dbReference>
<sequence length="185" mass="20926">MDIGKEGHSLALKRLWNTGDGVDVVLTLGHEDGILTLVYEVAELELRRMVTHANGPVWTDSCVELFIQGRGEEYSNFEFSASGAFLAAHGRGRAGRVFYDEEARRHVHDSVTILENNNHLSRWRLEARLDLIALKIIDSVPCTVRLNAYKCGDGLRKPHFLSLFPIDVPEPDFHRPEFFQSVNLV</sequence>
<comment type="caution">
    <text evidence="2">The sequence shown here is derived from an EMBL/GenBank/DDBJ whole genome shotgun (WGS) entry which is preliminary data.</text>
</comment>
<proteinExistence type="predicted"/>
<evidence type="ECO:0000313" key="2">
    <source>
        <dbReference type="EMBL" id="MBO8442946.1"/>
    </source>
</evidence>
<dbReference type="Gene3D" id="2.60.40.1190">
    <property type="match status" value="1"/>
</dbReference>
<feature type="domain" description="Carbohydrate-binding" evidence="1">
    <location>
        <begin position="24"/>
        <end position="184"/>
    </location>
</feature>
<dbReference type="AlphaFoldDB" id="A0A9D9EAG5"/>
<dbReference type="GO" id="GO:0004553">
    <property type="term" value="F:hydrolase activity, hydrolyzing O-glycosyl compounds"/>
    <property type="evidence" value="ECO:0007669"/>
    <property type="project" value="InterPro"/>
</dbReference>
<dbReference type="CDD" id="cd09620">
    <property type="entry name" value="CBM9_like_3"/>
    <property type="match status" value="1"/>
</dbReference>
<dbReference type="Proteomes" id="UP000823633">
    <property type="component" value="Unassembled WGS sequence"/>
</dbReference>
<name>A0A9D9EAG5_9SPIR</name>
<evidence type="ECO:0000313" key="3">
    <source>
        <dbReference type="Proteomes" id="UP000823633"/>
    </source>
</evidence>